<comment type="caution">
    <text evidence="1">The sequence shown here is derived from an EMBL/GenBank/DDBJ whole genome shotgun (WGS) entry which is preliminary data.</text>
</comment>
<organism evidence="1 2">
    <name type="scientific">Oceanimonas baumannii</name>
    <dbReference type="NCBI Taxonomy" id="129578"/>
    <lineage>
        <taxon>Bacteria</taxon>
        <taxon>Pseudomonadati</taxon>
        <taxon>Pseudomonadota</taxon>
        <taxon>Gammaproteobacteria</taxon>
        <taxon>Aeromonadales</taxon>
        <taxon>Aeromonadaceae</taxon>
        <taxon>Oceanimonas</taxon>
    </lineage>
</organism>
<protein>
    <submittedName>
        <fullName evidence="1">Uncharacterized protein</fullName>
    </submittedName>
</protein>
<name>A0A235CLB9_9GAMM</name>
<evidence type="ECO:0000313" key="2">
    <source>
        <dbReference type="Proteomes" id="UP000243640"/>
    </source>
</evidence>
<dbReference type="Proteomes" id="UP000243640">
    <property type="component" value="Unassembled WGS sequence"/>
</dbReference>
<gene>
    <name evidence="1" type="ORF">B6S09_05625</name>
</gene>
<dbReference type="AlphaFoldDB" id="A0A235CLB9"/>
<reference evidence="1 2" key="1">
    <citation type="submission" date="2017-08" db="EMBL/GenBank/DDBJ databases">
        <title>Draft Genome Sequence of the Marine Bacterium Oceanimonas baumannii ATCC 700832.</title>
        <authorList>
            <person name="Mcclelland W.D."/>
            <person name="Brennan M.A."/>
            <person name="Trachtenberg A.M."/>
            <person name="Maclea K.S."/>
        </authorList>
    </citation>
    <scope>NUCLEOTIDE SEQUENCE [LARGE SCALE GENOMIC DNA]</scope>
    <source>
        <strain evidence="1 2">ATCC 700832</strain>
    </source>
</reference>
<proteinExistence type="predicted"/>
<sequence length="68" mass="7807">MVTADLQKNMNPPPREMIVRWSFPRRWESSTGRKIRTATPDPQKCMDPPLLGMTFLHGVTFFGGNIVF</sequence>
<evidence type="ECO:0000313" key="1">
    <source>
        <dbReference type="EMBL" id="OYD25164.1"/>
    </source>
</evidence>
<dbReference type="EMBL" id="NQJF01000004">
    <property type="protein sequence ID" value="OYD25164.1"/>
    <property type="molecule type" value="Genomic_DNA"/>
</dbReference>
<accession>A0A235CLB9</accession>